<organism evidence="2 3">
    <name type="scientific">Paenibacillus sophorae</name>
    <dbReference type="NCBI Taxonomy" id="1333845"/>
    <lineage>
        <taxon>Bacteria</taxon>
        <taxon>Bacillati</taxon>
        <taxon>Bacillota</taxon>
        <taxon>Bacilli</taxon>
        <taxon>Bacillales</taxon>
        <taxon>Paenibacillaceae</taxon>
        <taxon>Paenibacillus</taxon>
    </lineage>
</organism>
<keyword evidence="4" id="KW-1185">Reference proteome</keyword>
<name>A0A1H8GK84_9BACL</name>
<evidence type="ECO:0000313" key="1">
    <source>
        <dbReference type="EMBL" id="QWU14251.1"/>
    </source>
</evidence>
<dbReference type="Proteomes" id="UP000198809">
    <property type="component" value="Unassembled WGS sequence"/>
</dbReference>
<dbReference type="AlphaFoldDB" id="A0A1H8GK84"/>
<gene>
    <name evidence="1" type="ORF">KP014_20285</name>
    <name evidence="2" type="ORF">SAMN04487895_101543</name>
</gene>
<evidence type="ECO:0000313" key="2">
    <source>
        <dbReference type="EMBL" id="SEN44220.1"/>
    </source>
</evidence>
<reference evidence="1 4" key="2">
    <citation type="submission" date="2021-06" db="EMBL/GenBank/DDBJ databases">
        <title>Whole genome sequence of Paenibacillus sophorae DSM23020 for comparative genomics.</title>
        <authorList>
            <person name="Kim M.-J."/>
            <person name="Lee G."/>
            <person name="Shin J.-H."/>
        </authorList>
    </citation>
    <scope>NUCLEOTIDE SEQUENCE [LARGE SCALE GENOMIC DNA]</scope>
    <source>
        <strain evidence="1 4">DSM 23020</strain>
    </source>
</reference>
<dbReference type="EMBL" id="CP076607">
    <property type="protein sequence ID" value="QWU14251.1"/>
    <property type="molecule type" value="Genomic_DNA"/>
</dbReference>
<accession>A0A1H8GK84</accession>
<evidence type="ECO:0000313" key="4">
    <source>
        <dbReference type="Proteomes" id="UP000683429"/>
    </source>
</evidence>
<dbReference type="RefSeq" id="WP_175491747.1">
    <property type="nucleotide sequence ID" value="NZ_CP076607.1"/>
</dbReference>
<dbReference type="Proteomes" id="UP000683429">
    <property type="component" value="Chromosome"/>
</dbReference>
<reference evidence="2 3" key="1">
    <citation type="submission" date="2016-10" db="EMBL/GenBank/DDBJ databases">
        <authorList>
            <person name="de Groot N.N."/>
        </authorList>
    </citation>
    <scope>NUCLEOTIDE SEQUENCE [LARGE SCALE GENOMIC DNA]</scope>
    <source>
        <strain evidence="2 3">CGMCC 1.10238</strain>
    </source>
</reference>
<evidence type="ECO:0000313" key="3">
    <source>
        <dbReference type="Proteomes" id="UP000198809"/>
    </source>
</evidence>
<dbReference type="EMBL" id="FODH01000001">
    <property type="protein sequence ID" value="SEN44220.1"/>
    <property type="molecule type" value="Genomic_DNA"/>
</dbReference>
<dbReference type="STRING" id="1333845.SAMN04487895_101543"/>
<sequence length="53" mass="6568">MKARVKMLKDYYYPHGKHEVWWSGNERVIDEIKDQVCIDYLEIDEYIEVIEYL</sequence>
<proteinExistence type="predicted"/>
<protein>
    <submittedName>
        <fullName evidence="2">Uncharacterized protein</fullName>
    </submittedName>
</protein>